<evidence type="ECO:0000313" key="2">
    <source>
        <dbReference type="EMBL" id="KTD65837.1"/>
    </source>
</evidence>
<comment type="caution">
    <text evidence="2">The sequence shown here is derived from an EMBL/GenBank/DDBJ whole genome shotgun (WGS) entry which is preliminary data.</text>
</comment>
<name>A0A0W0Z9N5_9GAMM</name>
<proteinExistence type="predicted"/>
<protein>
    <submittedName>
        <fullName evidence="2">Uncharacterized protein</fullName>
    </submittedName>
</protein>
<dbReference type="EMBL" id="LNYW01000009">
    <property type="protein sequence ID" value="KTD65837.1"/>
    <property type="molecule type" value="Genomic_DNA"/>
</dbReference>
<evidence type="ECO:0000256" key="1">
    <source>
        <dbReference type="SAM" id="MobiDB-lite"/>
    </source>
</evidence>
<feature type="region of interest" description="Disordered" evidence="1">
    <location>
        <begin position="67"/>
        <end position="110"/>
    </location>
</feature>
<dbReference type="Proteomes" id="UP000054600">
    <property type="component" value="Unassembled WGS sequence"/>
</dbReference>
<organism evidence="2 3">
    <name type="scientific">Legionella shakespearei DSM 23087</name>
    <dbReference type="NCBI Taxonomy" id="1122169"/>
    <lineage>
        <taxon>Bacteria</taxon>
        <taxon>Pseudomonadati</taxon>
        <taxon>Pseudomonadota</taxon>
        <taxon>Gammaproteobacteria</taxon>
        <taxon>Legionellales</taxon>
        <taxon>Legionellaceae</taxon>
        <taxon>Legionella</taxon>
    </lineage>
</organism>
<feature type="compositionally biased region" description="Basic and acidic residues" evidence="1">
    <location>
        <begin position="77"/>
        <end position="90"/>
    </location>
</feature>
<accession>A0A0W0Z9N5</accession>
<sequence length="110" mass="12112">MRKRNSDTGRDSISAEPLAPADKLRDVGVNPGWCSQRCVALSACSRETDDRYTARVLKSLHSRLQADRATAPGSFPDPRRPERVFLREGSPEGGTVLIFGEPSRKKTRSG</sequence>
<reference evidence="2 3" key="1">
    <citation type="submission" date="2015-11" db="EMBL/GenBank/DDBJ databases">
        <title>Genomic analysis of 38 Legionella species identifies large and diverse effector repertoires.</title>
        <authorList>
            <person name="Burstein D."/>
            <person name="Amaro F."/>
            <person name="Zusman T."/>
            <person name="Lifshitz Z."/>
            <person name="Cohen O."/>
            <person name="Gilbert J.A."/>
            <person name="Pupko T."/>
            <person name="Shuman H.A."/>
            <person name="Segal G."/>
        </authorList>
    </citation>
    <scope>NUCLEOTIDE SEQUENCE [LARGE SCALE GENOMIC DNA]</scope>
    <source>
        <strain evidence="2 3">ATCC 49655</strain>
    </source>
</reference>
<dbReference type="STRING" id="1122169.Lsha_0198"/>
<dbReference type="PATRIC" id="fig|1122169.6.peg.219"/>
<gene>
    <name evidence="2" type="ORF">Lsha_0198</name>
</gene>
<feature type="region of interest" description="Disordered" evidence="1">
    <location>
        <begin position="1"/>
        <end position="26"/>
    </location>
</feature>
<keyword evidence="3" id="KW-1185">Reference proteome</keyword>
<evidence type="ECO:0000313" key="3">
    <source>
        <dbReference type="Proteomes" id="UP000054600"/>
    </source>
</evidence>
<feature type="compositionally biased region" description="Basic and acidic residues" evidence="1">
    <location>
        <begin position="1"/>
        <end position="10"/>
    </location>
</feature>
<dbReference type="AlphaFoldDB" id="A0A0W0Z9N5"/>